<evidence type="ECO:0000313" key="2">
    <source>
        <dbReference type="Proteomes" id="UP001433508"/>
    </source>
</evidence>
<comment type="caution">
    <text evidence="1">The sequence shown here is derived from an EMBL/GenBank/DDBJ whole genome shotgun (WGS) entry which is preliminary data.</text>
</comment>
<protein>
    <submittedName>
        <fullName evidence="1">Fungal-specific transcription factor domain-containing protein</fullName>
    </submittedName>
</protein>
<reference evidence="2" key="1">
    <citation type="journal article" date="2024" name="Front. Bioeng. Biotechnol.">
        <title>Genome-scale model development and genomic sequencing of the oleaginous clade Lipomyces.</title>
        <authorList>
            <person name="Czajka J.J."/>
            <person name="Han Y."/>
            <person name="Kim J."/>
            <person name="Mondo S.J."/>
            <person name="Hofstad B.A."/>
            <person name="Robles A."/>
            <person name="Haridas S."/>
            <person name="Riley R."/>
            <person name="LaButti K."/>
            <person name="Pangilinan J."/>
            <person name="Andreopoulos W."/>
            <person name="Lipzen A."/>
            <person name="Yan J."/>
            <person name="Wang M."/>
            <person name="Ng V."/>
            <person name="Grigoriev I.V."/>
            <person name="Spatafora J.W."/>
            <person name="Magnuson J.K."/>
            <person name="Baker S.E."/>
            <person name="Pomraning K.R."/>
        </authorList>
    </citation>
    <scope>NUCLEOTIDE SEQUENCE [LARGE SCALE GENOMIC DNA]</scope>
    <source>
        <strain evidence="2">CBS 7786</strain>
    </source>
</reference>
<name>A0ACC3SUI5_LIPKO</name>
<accession>A0ACC3SUI5</accession>
<dbReference type="EMBL" id="MU971422">
    <property type="protein sequence ID" value="KAK9235283.1"/>
    <property type="molecule type" value="Genomic_DNA"/>
</dbReference>
<evidence type="ECO:0000313" key="1">
    <source>
        <dbReference type="EMBL" id="KAK9235283.1"/>
    </source>
</evidence>
<sequence length="704" mass="79504">MYPLSKCDVAGDLRRRRKHISKACDECRRRRAKCDGRRPSCTPCVSRTIDCNYRAEEDGRRPASKAYVELLRNRIDILERTLRSHSIDVDASVTEHASAGHDIKAGTSSSNFQELCASFEGALSLDASLNYDDDGELRYYGPASGRLEFPSCDDTREDSPDDERQHQWATAQPRLQYNHYLNIAEDEVKVPEELKSHLLDLFFTWQNPWCQIVNETLFRESEATQGRYSSPLLLSCIMAMGSRFSDDPQLRTDPEDPNTSGVLFLEKAEVLLYYDLKWPSLTTIQSLSILSIMKVATGSDAGCWLYQGMATRLALDMGFNYDSASLIRSNLMTAAEVDLRKQIYWALYSDDKLLAMYTGRICTMLDSQGVVNLPASSPMEDSNLEISNKASTSNLATLNESLATACRILESIQHALYAPKRLSTESQKISFFDSCILELKTWFYNLPSEMRIDRPTGPSVVPQVYILHMVHYTSFILLIKPFLAEWYRQQSRQDSDELDDAFIKKASTICLESAKRICAVAKKYRQKFGSFRRSPASATHCLLSATLVLIHAENSDGGREMPGTSQLQNIKLCFQALDELSTAWSFARRTRWNLLRLYQQRRNSADIQNPLEASDEGTVSGFGLEKPEGGTFDVSTSPMDMTWIDALLGGNGNVQNATMGHSDIGMLLEESIWTDFNIDYTRESLPSDYNIFDQLSKGNYRNGN</sequence>
<dbReference type="Proteomes" id="UP001433508">
    <property type="component" value="Unassembled WGS sequence"/>
</dbReference>
<gene>
    <name evidence="1" type="ORF">V1525DRAFT_274185</name>
</gene>
<proteinExistence type="predicted"/>
<keyword evidence="2" id="KW-1185">Reference proteome</keyword>
<organism evidence="1 2">
    <name type="scientific">Lipomyces kononenkoae</name>
    <name type="common">Yeast</name>
    <dbReference type="NCBI Taxonomy" id="34357"/>
    <lineage>
        <taxon>Eukaryota</taxon>
        <taxon>Fungi</taxon>
        <taxon>Dikarya</taxon>
        <taxon>Ascomycota</taxon>
        <taxon>Saccharomycotina</taxon>
        <taxon>Lipomycetes</taxon>
        <taxon>Lipomycetales</taxon>
        <taxon>Lipomycetaceae</taxon>
        <taxon>Lipomyces</taxon>
    </lineage>
</organism>